<evidence type="ECO:0008006" key="3">
    <source>
        <dbReference type="Google" id="ProtNLM"/>
    </source>
</evidence>
<evidence type="ECO:0000313" key="2">
    <source>
        <dbReference type="Proteomes" id="UP001146120"/>
    </source>
</evidence>
<keyword evidence="2" id="KW-1185">Reference proteome</keyword>
<protein>
    <recommendedName>
        <fullName evidence="3">Secreted protein</fullName>
    </recommendedName>
</protein>
<comment type="caution">
    <text evidence="1">The sequence shown here is derived from an EMBL/GenBank/DDBJ whole genome shotgun (WGS) entry which is preliminary data.</text>
</comment>
<accession>A0AAV2Z462</accession>
<dbReference type="EMBL" id="DAKRPA010000057">
    <property type="protein sequence ID" value="DBA00864.1"/>
    <property type="molecule type" value="Genomic_DNA"/>
</dbReference>
<gene>
    <name evidence="1" type="ORF">N0F65_008507</name>
</gene>
<name>A0AAV2Z462_9STRA</name>
<reference evidence="1" key="2">
    <citation type="journal article" date="2023" name="Microbiol Resour">
        <title>Decontamination and Annotation of the Draft Genome Sequence of the Oomycete Lagenidium giganteum ARSEF 373.</title>
        <authorList>
            <person name="Morgan W.R."/>
            <person name="Tartar A."/>
        </authorList>
    </citation>
    <scope>NUCLEOTIDE SEQUENCE</scope>
    <source>
        <strain evidence="1">ARSEF 373</strain>
    </source>
</reference>
<evidence type="ECO:0000313" key="1">
    <source>
        <dbReference type="EMBL" id="DBA00864.1"/>
    </source>
</evidence>
<sequence>MALVHLLPLSVTAPRTPWLRAEMQSKSELLPAPDGPMITSNSPGRATPFTPLRICFSSTSFDFEFLIGTLRCRFFHSSVS</sequence>
<organism evidence="1 2">
    <name type="scientific">Lagenidium giganteum</name>
    <dbReference type="NCBI Taxonomy" id="4803"/>
    <lineage>
        <taxon>Eukaryota</taxon>
        <taxon>Sar</taxon>
        <taxon>Stramenopiles</taxon>
        <taxon>Oomycota</taxon>
        <taxon>Peronosporomycetes</taxon>
        <taxon>Pythiales</taxon>
        <taxon>Pythiaceae</taxon>
    </lineage>
</organism>
<dbReference type="AlphaFoldDB" id="A0AAV2Z462"/>
<dbReference type="Proteomes" id="UP001146120">
    <property type="component" value="Unassembled WGS sequence"/>
</dbReference>
<proteinExistence type="predicted"/>
<reference evidence="1" key="1">
    <citation type="submission" date="2022-11" db="EMBL/GenBank/DDBJ databases">
        <authorList>
            <person name="Morgan W.R."/>
            <person name="Tartar A."/>
        </authorList>
    </citation>
    <scope>NUCLEOTIDE SEQUENCE</scope>
    <source>
        <strain evidence="1">ARSEF 373</strain>
    </source>
</reference>